<comment type="caution">
    <text evidence="5">The sequence shown here is derived from an EMBL/GenBank/DDBJ whole genome shotgun (WGS) entry which is preliminary data.</text>
</comment>
<evidence type="ECO:0000259" key="4">
    <source>
        <dbReference type="SMART" id="SM00563"/>
    </source>
</evidence>
<protein>
    <submittedName>
        <fullName evidence="5">Acyltransferase</fullName>
    </submittedName>
</protein>
<name>A0A919CIG2_9GAMM</name>
<dbReference type="Pfam" id="PF01553">
    <property type="entry name" value="Acyltransferase"/>
    <property type="match status" value="1"/>
</dbReference>
<dbReference type="EMBL" id="BMYM01000001">
    <property type="protein sequence ID" value="GHD27080.1"/>
    <property type="molecule type" value="Genomic_DNA"/>
</dbReference>
<dbReference type="GO" id="GO:0006654">
    <property type="term" value="P:phosphatidic acid biosynthetic process"/>
    <property type="evidence" value="ECO:0007669"/>
    <property type="project" value="TreeGrafter"/>
</dbReference>
<evidence type="ECO:0000256" key="2">
    <source>
        <dbReference type="ARBA" id="ARBA00022679"/>
    </source>
</evidence>
<keyword evidence="3 5" id="KW-0012">Acyltransferase</keyword>
<evidence type="ECO:0000313" key="5">
    <source>
        <dbReference type="EMBL" id="GHD27080.1"/>
    </source>
</evidence>
<proteinExistence type="predicted"/>
<gene>
    <name evidence="5" type="ORF">GCM10007053_04920</name>
</gene>
<dbReference type="RefSeq" id="WP_189474834.1">
    <property type="nucleotide sequence ID" value="NZ_BMYM01000001.1"/>
</dbReference>
<feature type="domain" description="Phospholipid/glycerol acyltransferase" evidence="4">
    <location>
        <begin position="53"/>
        <end position="165"/>
    </location>
</feature>
<dbReference type="GO" id="GO:0003841">
    <property type="term" value="F:1-acylglycerol-3-phosphate O-acyltransferase activity"/>
    <property type="evidence" value="ECO:0007669"/>
    <property type="project" value="TreeGrafter"/>
</dbReference>
<dbReference type="InterPro" id="IPR002123">
    <property type="entry name" value="Plipid/glycerol_acylTrfase"/>
</dbReference>
<dbReference type="PANTHER" id="PTHR10434:SF9">
    <property type="entry name" value="PHOSPHOLIPID_GLYCEROL ACYLTRANSFERASE DOMAIN-CONTAINING PROTEIN"/>
    <property type="match status" value="1"/>
</dbReference>
<reference evidence="5" key="2">
    <citation type="submission" date="2020-09" db="EMBL/GenBank/DDBJ databases">
        <authorList>
            <person name="Sun Q."/>
            <person name="Kim S."/>
        </authorList>
    </citation>
    <scope>NUCLEOTIDE SEQUENCE</scope>
    <source>
        <strain evidence="5">KCTC 23430</strain>
    </source>
</reference>
<evidence type="ECO:0000256" key="1">
    <source>
        <dbReference type="ARBA" id="ARBA00005189"/>
    </source>
</evidence>
<comment type="pathway">
    <text evidence="1">Lipid metabolism.</text>
</comment>
<reference evidence="5" key="1">
    <citation type="journal article" date="2014" name="Int. J. Syst. Evol. Microbiol.">
        <title>Complete genome sequence of Corynebacterium casei LMG S-19264T (=DSM 44701T), isolated from a smear-ripened cheese.</title>
        <authorList>
            <consortium name="US DOE Joint Genome Institute (JGI-PGF)"/>
            <person name="Walter F."/>
            <person name="Albersmeier A."/>
            <person name="Kalinowski J."/>
            <person name="Ruckert C."/>
        </authorList>
    </citation>
    <scope>NUCLEOTIDE SEQUENCE</scope>
    <source>
        <strain evidence="5">KCTC 23430</strain>
    </source>
</reference>
<evidence type="ECO:0000256" key="3">
    <source>
        <dbReference type="ARBA" id="ARBA00023315"/>
    </source>
</evidence>
<organism evidence="5 6">
    <name type="scientific">Parahalioglobus pacificus</name>
    <dbReference type="NCBI Taxonomy" id="930806"/>
    <lineage>
        <taxon>Bacteria</taxon>
        <taxon>Pseudomonadati</taxon>
        <taxon>Pseudomonadota</taxon>
        <taxon>Gammaproteobacteria</taxon>
        <taxon>Cellvibrionales</taxon>
        <taxon>Halieaceae</taxon>
        <taxon>Parahalioglobus</taxon>
    </lineage>
</organism>
<dbReference type="PANTHER" id="PTHR10434">
    <property type="entry name" value="1-ACYL-SN-GLYCEROL-3-PHOSPHATE ACYLTRANSFERASE"/>
    <property type="match status" value="1"/>
</dbReference>
<dbReference type="SMART" id="SM00563">
    <property type="entry name" value="PlsC"/>
    <property type="match status" value="1"/>
</dbReference>
<accession>A0A919CIG2</accession>
<keyword evidence="6" id="KW-1185">Reference proteome</keyword>
<dbReference type="SUPFAM" id="SSF69593">
    <property type="entry name" value="Glycerol-3-phosphate (1)-acyltransferase"/>
    <property type="match status" value="1"/>
</dbReference>
<sequence length="202" mass="22173">MDNPDLFVEALPEHIGQRVPRRGNALTRGIARLCLTLSGWRVIGRVTDAPKFIIIGAPHTSNWDFIIVMMAAIRLNVRVSWMGKHTLFRGLLGKVLLWLGGVPVNRSSAGGVVGENVAAFNNSEQLVLCITPEGTRGEAGEWKSGFHRIAVEANIPILLAAFDYRNRVVWLGPTLQPSEDFEADMVAITANYAGIEGRTERT</sequence>
<evidence type="ECO:0000313" key="6">
    <source>
        <dbReference type="Proteomes" id="UP000644693"/>
    </source>
</evidence>
<dbReference type="CDD" id="cd07988">
    <property type="entry name" value="LPLAT_ABO13168-like"/>
    <property type="match status" value="1"/>
</dbReference>
<keyword evidence="2" id="KW-0808">Transferase</keyword>
<dbReference type="Proteomes" id="UP000644693">
    <property type="component" value="Unassembled WGS sequence"/>
</dbReference>
<dbReference type="AlphaFoldDB" id="A0A919CIG2"/>